<gene>
    <name evidence="12" type="primary">ALG9</name>
    <name evidence="12" type="ORF">EVAR_41076_1</name>
</gene>
<dbReference type="EC" id="2.4.1.-" evidence="10"/>
<keyword evidence="6 10" id="KW-0812">Transmembrane</keyword>
<evidence type="ECO:0000313" key="12">
    <source>
        <dbReference type="EMBL" id="GBP66281.1"/>
    </source>
</evidence>
<keyword evidence="13" id="KW-1185">Reference proteome</keyword>
<evidence type="ECO:0000256" key="3">
    <source>
        <dbReference type="ARBA" id="ARBA00007063"/>
    </source>
</evidence>
<keyword evidence="9 10" id="KW-0472">Membrane</keyword>
<comment type="pathway">
    <text evidence="2">Protein modification; protein glycosylation.</text>
</comment>
<reference evidence="12 13" key="1">
    <citation type="journal article" date="2019" name="Commun. Biol.">
        <title>The bagworm genome reveals a unique fibroin gene that provides high tensile strength.</title>
        <authorList>
            <person name="Kono N."/>
            <person name="Nakamura H."/>
            <person name="Ohtoshi R."/>
            <person name="Tomita M."/>
            <person name="Numata K."/>
            <person name="Arakawa K."/>
        </authorList>
    </citation>
    <scope>NUCLEOTIDE SEQUENCE [LARGE SCALE GENOMIC DNA]</scope>
</reference>
<comment type="subcellular location">
    <subcellularLocation>
        <location evidence="1 10">Endoplasmic reticulum membrane</location>
        <topology evidence="1 10">Multi-pass membrane protein</topology>
    </subcellularLocation>
</comment>
<name>A0A4C1XQZ0_EUMVA</name>
<evidence type="ECO:0000256" key="1">
    <source>
        <dbReference type="ARBA" id="ARBA00004477"/>
    </source>
</evidence>
<evidence type="ECO:0000256" key="6">
    <source>
        <dbReference type="ARBA" id="ARBA00022692"/>
    </source>
</evidence>
<dbReference type="GO" id="GO:0006487">
    <property type="term" value="P:protein N-linked glycosylation"/>
    <property type="evidence" value="ECO:0007669"/>
    <property type="project" value="TreeGrafter"/>
</dbReference>
<feature type="transmembrane region" description="Helical" evidence="10">
    <location>
        <begin position="166"/>
        <end position="187"/>
    </location>
</feature>
<feature type="transmembrane region" description="Helical" evidence="10">
    <location>
        <begin position="243"/>
        <end position="261"/>
    </location>
</feature>
<dbReference type="Pfam" id="PF03901">
    <property type="entry name" value="Glyco_transf_22"/>
    <property type="match status" value="1"/>
</dbReference>
<evidence type="ECO:0000256" key="2">
    <source>
        <dbReference type="ARBA" id="ARBA00004922"/>
    </source>
</evidence>
<dbReference type="GO" id="GO:0005789">
    <property type="term" value="C:endoplasmic reticulum membrane"/>
    <property type="evidence" value="ECO:0007669"/>
    <property type="project" value="UniProtKB-SubCell"/>
</dbReference>
<evidence type="ECO:0000256" key="5">
    <source>
        <dbReference type="ARBA" id="ARBA00022679"/>
    </source>
</evidence>
<comment type="similarity">
    <text evidence="3 10">Belongs to the glycosyltransferase 22 family.</text>
</comment>
<keyword evidence="8 10" id="KW-1133">Transmembrane helix</keyword>
<dbReference type="GO" id="GO:0000026">
    <property type="term" value="F:alpha-1,2-mannosyltransferase activity"/>
    <property type="evidence" value="ECO:0007669"/>
    <property type="project" value="TreeGrafter"/>
</dbReference>
<evidence type="ECO:0000256" key="7">
    <source>
        <dbReference type="ARBA" id="ARBA00022824"/>
    </source>
</evidence>
<feature type="transmembrane region" description="Helical" evidence="10">
    <location>
        <begin position="335"/>
        <end position="356"/>
    </location>
</feature>
<comment type="caution">
    <text evidence="12">The sequence shown here is derived from an EMBL/GenBank/DDBJ whole genome shotgun (WGS) entry which is preliminary data.</text>
</comment>
<proteinExistence type="inferred from homology"/>
<dbReference type="OrthoDB" id="497541at2759"/>
<feature type="transmembrane region" description="Helical" evidence="10">
    <location>
        <begin position="368"/>
        <end position="388"/>
    </location>
</feature>
<feature type="transmembrane region" description="Helical" evidence="10">
    <location>
        <begin position="111"/>
        <end position="134"/>
    </location>
</feature>
<organism evidence="12 13">
    <name type="scientific">Eumeta variegata</name>
    <name type="common">Bagworm moth</name>
    <name type="synonym">Eumeta japonica</name>
    <dbReference type="NCBI Taxonomy" id="151549"/>
    <lineage>
        <taxon>Eukaryota</taxon>
        <taxon>Metazoa</taxon>
        <taxon>Ecdysozoa</taxon>
        <taxon>Arthropoda</taxon>
        <taxon>Hexapoda</taxon>
        <taxon>Insecta</taxon>
        <taxon>Pterygota</taxon>
        <taxon>Neoptera</taxon>
        <taxon>Endopterygota</taxon>
        <taxon>Lepidoptera</taxon>
        <taxon>Glossata</taxon>
        <taxon>Ditrysia</taxon>
        <taxon>Tineoidea</taxon>
        <taxon>Psychidae</taxon>
        <taxon>Oiketicinae</taxon>
        <taxon>Eumeta</taxon>
    </lineage>
</organism>
<evidence type="ECO:0000256" key="10">
    <source>
        <dbReference type="RuleBase" id="RU363075"/>
    </source>
</evidence>
<dbReference type="PANTHER" id="PTHR22760">
    <property type="entry name" value="GLYCOSYLTRANSFERASE"/>
    <property type="match status" value="1"/>
</dbReference>
<dbReference type="AlphaFoldDB" id="A0A4C1XQZ0"/>
<dbReference type="PANTHER" id="PTHR22760:SF2">
    <property type="entry name" value="ALPHA-1,2-MANNOSYLTRANSFERASE ALG9"/>
    <property type="match status" value="1"/>
</dbReference>
<keyword evidence="7 10" id="KW-0256">Endoplasmic reticulum</keyword>
<feature type="transmembrane region" description="Helical" evidence="10">
    <location>
        <begin position="297"/>
        <end position="323"/>
    </location>
</feature>
<evidence type="ECO:0000256" key="8">
    <source>
        <dbReference type="ARBA" id="ARBA00022989"/>
    </source>
</evidence>
<evidence type="ECO:0000256" key="9">
    <source>
        <dbReference type="ARBA" id="ARBA00023136"/>
    </source>
</evidence>
<feature type="transmembrane region" description="Helical" evidence="10">
    <location>
        <begin position="207"/>
        <end position="231"/>
    </location>
</feature>
<evidence type="ECO:0000256" key="11">
    <source>
        <dbReference type="SAM" id="MobiDB-lite"/>
    </source>
</evidence>
<keyword evidence="4 10" id="KW-0328">Glycosyltransferase</keyword>
<dbReference type="STRING" id="151549.A0A4C1XQZ0"/>
<keyword evidence="5 12" id="KW-0808">Transferase</keyword>
<feature type="transmembrane region" description="Helical" evidence="10">
    <location>
        <begin position="409"/>
        <end position="429"/>
    </location>
</feature>
<dbReference type="InterPro" id="IPR005599">
    <property type="entry name" value="GPI_mannosylTrfase"/>
</dbReference>
<feature type="transmembrane region" description="Helical" evidence="10">
    <location>
        <begin position="140"/>
        <end position="159"/>
    </location>
</feature>
<sequence length="591" mass="67011">MSLTARQRSIHSKNGKKYASFNKGKKGKKPNEGEYLVTNAPTDLRNISYPGGAVALGLLLTARVAAALWGHIGDCDETYNYWEPLHYLIYGSGLQTWEYSPVYAIRSYVPLWLFAIPAKLLAIICEPILLFYLIKSLLGILSAVAEFMFYKAICFEFGVHVGRTWLALSLPAAGCFAAAPAMLPSAWSNALSTAALACWWRKRNAAAILLTAANAILSWPFAALLGIPIAIDMLLLKRHVTDFFKWSAVALMVFLGPMVLVDSWHYGRLVIAPWNIVAYNIFTEHGPDLYGVEPWTFYFINGFLNFNLVWVLALSCPLLLAACRVLTSRAAPRPAFCCPYWLSLMPLYLWLAVFMLQPHKEERFLYPVYSMIVLCGAISLDCLQKMWYALSCELRTQRRRHYLTHTASLFWLCVLAAGFTGLSRIVALYNNYHAPMSILNSLPQTNADEILYVCYGKDWYRAPSSFHLPDEGYRVRFIKSQFKGQLPAPFNDNWNATRLIQPHFNDHNEESSLTYLKPSQCLYLVDSDIGEANSLEPRYASDNTTWEIIDTKPILDAEKSHKIFRAFYLPFISNKHCVFANLYLLKNRVAA</sequence>
<accession>A0A4C1XQZ0</accession>
<evidence type="ECO:0000256" key="4">
    <source>
        <dbReference type="ARBA" id="ARBA00022676"/>
    </source>
</evidence>
<feature type="region of interest" description="Disordered" evidence="11">
    <location>
        <begin position="1"/>
        <end position="33"/>
    </location>
</feature>
<dbReference type="EMBL" id="BGZK01000953">
    <property type="protein sequence ID" value="GBP66281.1"/>
    <property type="molecule type" value="Genomic_DNA"/>
</dbReference>
<protein>
    <recommendedName>
        <fullName evidence="10">Mannosyltransferase</fullName>
        <ecNumber evidence="10">2.4.1.-</ecNumber>
    </recommendedName>
</protein>
<dbReference type="Proteomes" id="UP000299102">
    <property type="component" value="Unassembled WGS sequence"/>
</dbReference>
<dbReference type="UniPathway" id="UPA00378"/>
<evidence type="ECO:0000313" key="13">
    <source>
        <dbReference type="Proteomes" id="UP000299102"/>
    </source>
</evidence>